<feature type="transmembrane region" description="Helical" evidence="2">
    <location>
        <begin position="115"/>
        <end position="135"/>
    </location>
</feature>
<dbReference type="AlphaFoldDB" id="A0A9D1FA93"/>
<organism evidence="3 4">
    <name type="scientific">Candidatus Avoscillospira avistercoris</name>
    <dbReference type="NCBI Taxonomy" id="2840707"/>
    <lineage>
        <taxon>Bacteria</taxon>
        <taxon>Bacillati</taxon>
        <taxon>Bacillota</taxon>
        <taxon>Clostridia</taxon>
        <taxon>Eubacteriales</taxon>
        <taxon>Oscillospiraceae</taxon>
        <taxon>Oscillospiraceae incertae sedis</taxon>
        <taxon>Candidatus Avoscillospira</taxon>
    </lineage>
</organism>
<keyword evidence="2" id="KW-0472">Membrane</keyword>
<comment type="caution">
    <text evidence="3">The sequence shown here is derived from an EMBL/GenBank/DDBJ whole genome shotgun (WGS) entry which is preliminary data.</text>
</comment>
<dbReference type="Proteomes" id="UP000886741">
    <property type="component" value="Unassembled WGS sequence"/>
</dbReference>
<sequence length="136" mass="15217">MWCPQCKRVFDDGVTRCDDCGVRLVDQLVAVRLPPSMVHETETETVEAPEPEELLHPVRRRRAGRRRVPARTPAEAPSEPFDDAELLAAMEEFETVYGVTAEEEDPAEPVSPSGYQMLFVFLAMFAALAVVAWLLS</sequence>
<dbReference type="EMBL" id="DVJJ01000112">
    <property type="protein sequence ID" value="HIS65173.1"/>
    <property type="molecule type" value="Genomic_DNA"/>
</dbReference>
<evidence type="ECO:0000256" key="1">
    <source>
        <dbReference type="SAM" id="MobiDB-lite"/>
    </source>
</evidence>
<keyword evidence="2" id="KW-0812">Transmembrane</keyword>
<name>A0A9D1FA93_9FIRM</name>
<evidence type="ECO:0000313" key="4">
    <source>
        <dbReference type="Proteomes" id="UP000886741"/>
    </source>
</evidence>
<reference evidence="3" key="2">
    <citation type="journal article" date="2021" name="PeerJ">
        <title>Extensive microbial diversity within the chicken gut microbiome revealed by metagenomics and culture.</title>
        <authorList>
            <person name="Gilroy R."/>
            <person name="Ravi A."/>
            <person name="Getino M."/>
            <person name="Pursley I."/>
            <person name="Horton D.L."/>
            <person name="Alikhan N.F."/>
            <person name="Baker D."/>
            <person name="Gharbi K."/>
            <person name="Hall N."/>
            <person name="Watson M."/>
            <person name="Adriaenssens E.M."/>
            <person name="Foster-Nyarko E."/>
            <person name="Jarju S."/>
            <person name="Secka A."/>
            <person name="Antonio M."/>
            <person name="Oren A."/>
            <person name="Chaudhuri R.R."/>
            <person name="La Ragione R."/>
            <person name="Hildebrand F."/>
            <person name="Pallen M.J."/>
        </authorList>
    </citation>
    <scope>NUCLEOTIDE SEQUENCE</scope>
    <source>
        <strain evidence="3">ChiBcec16-1751</strain>
    </source>
</reference>
<keyword evidence="2" id="KW-1133">Transmembrane helix</keyword>
<gene>
    <name evidence="3" type="ORF">IAA83_07380</name>
</gene>
<evidence type="ECO:0000256" key="2">
    <source>
        <dbReference type="SAM" id="Phobius"/>
    </source>
</evidence>
<reference evidence="3" key="1">
    <citation type="submission" date="2020-10" db="EMBL/GenBank/DDBJ databases">
        <authorList>
            <person name="Gilroy R."/>
        </authorList>
    </citation>
    <scope>NUCLEOTIDE SEQUENCE</scope>
    <source>
        <strain evidence="3">ChiBcec16-1751</strain>
    </source>
</reference>
<protein>
    <recommendedName>
        <fullName evidence="5">Zinc ribbon domain-containing protein</fullName>
    </recommendedName>
</protein>
<accession>A0A9D1FA93</accession>
<evidence type="ECO:0008006" key="5">
    <source>
        <dbReference type="Google" id="ProtNLM"/>
    </source>
</evidence>
<feature type="region of interest" description="Disordered" evidence="1">
    <location>
        <begin position="61"/>
        <end position="81"/>
    </location>
</feature>
<proteinExistence type="predicted"/>
<evidence type="ECO:0000313" key="3">
    <source>
        <dbReference type="EMBL" id="HIS65173.1"/>
    </source>
</evidence>